<dbReference type="RefSeq" id="XP_031004710.1">
    <property type="nucleotide sequence ID" value="XM_031150197.1"/>
</dbReference>
<sequence length="150" mass="16891">MAAIIKGKILQRDSTSRPELPAEEDCPCYSPCQSGHGTTGLIIVPYEIQILQALVFYSLLAPGFRITLRAKLTNVKATREQTNSENLVARLPQNIERAPRFTKSPQLAMAKVDEFDDRKTQIIAENAPYHQYEYQTEKNESWAGALPVKQ</sequence>
<accession>A0A8H8QZS6</accession>
<proteinExistence type="predicted"/>
<dbReference type="OrthoDB" id="5244128at2759"/>
<dbReference type="EMBL" id="QGMH01000082">
    <property type="protein sequence ID" value="TVY25922.1"/>
    <property type="molecule type" value="Genomic_DNA"/>
</dbReference>
<dbReference type="GeneID" id="41985446"/>
<gene>
    <name evidence="1" type="ORF">LHYA1_G005248</name>
</gene>
<dbReference type="AlphaFoldDB" id="A0A8H8QZS6"/>
<evidence type="ECO:0000313" key="2">
    <source>
        <dbReference type="Proteomes" id="UP000431533"/>
    </source>
</evidence>
<name>A0A8H8QZS6_9HELO</name>
<dbReference type="Proteomes" id="UP000431533">
    <property type="component" value="Unassembled WGS sequence"/>
</dbReference>
<comment type="caution">
    <text evidence="1">The sequence shown here is derived from an EMBL/GenBank/DDBJ whole genome shotgun (WGS) entry which is preliminary data.</text>
</comment>
<organism evidence="1 2">
    <name type="scientific">Lachnellula hyalina</name>
    <dbReference type="NCBI Taxonomy" id="1316788"/>
    <lineage>
        <taxon>Eukaryota</taxon>
        <taxon>Fungi</taxon>
        <taxon>Dikarya</taxon>
        <taxon>Ascomycota</taxon>
        <taxon>Pezizomycotina</taxon>
        <taxon>Leotiomycetes</taxon>
        <taxon>Helotiales</taxon>
        <taxon>Lachnaceae</taxon>
        <taxon>Lachnellula</taxon>
    </lineage>
</organism>
<protein>
    <submittedName>
        <fullName evidence="1">Uncharacterized protein</fullName>
    </submittedName>
</protein>
<evidence type="ECO:0000313" key="1">
    <source>
        <dbReference type="EMBL" id="TVY25922.1"/>
    </source>
</evidence>
<keyword evidence="2" id="KW-1185">Reference proteome</keyword>
<reference evidence="1 2" key="1">
    <citation type="submission" date="2018-05" db="EMBL/GenBank/DDBJ databases">
        <title>Genome sequencing and assembly of the regulated plant pathogen Lachnellula willkommii and related sister species for the development of diagnostic species identification markers.</title>
        <authorList>
            <person name="Giroux E."/>
            <person name="Bilodeau G."/>
        </authorList>
    </citation>
    <scope>NUCLEOTIDE SEQUENCE [LARGE SCALE GENOMIC DNA]</scope>
    <source>
        <strain evidence="1 2">CBS 185.66</strain>
    </source>
</reference>